<keyword evidence="2" id="KW-0547">Nucleotide-binding</keyword>
<dbReference type="Gene3D" id="1.10.10.10">
    <property type="entry name" value="Winged helix-like DNA-binding domain superfamily/Winged helix DNA-binding domain"/>
    <property type="match status" value="1"/>
</dbReference>
<dbReference type="Proteomes" id="UP000034961">
    <property type="component" value="Unassembled WGS sequence"/>
</dbReference>
<proteinExistence type="predicted"/>
<dbReference type="InterPro" id="IPR040198">
    <property type="entry name" value="Fido_containing"/>
</dbReference>
<feature type="domain" description="Fido" evidence="4">
    <location>
        <begin position="98"/>
        <end position="240"/>
    </location>
</feature>
<evidence type="ECO:0000256" key="1">
    <source>
        <dbReference type="PIRSR" id="PIRSR640198-1"/>
    </source>
</evidence>
<keyword evidence="2" id="KW-0067">ATP-binding</keyword>
<dbReference type="Gene3D" id="1.10.3290.10">
    <property type="entry name" value="Fido-like domain"/>
    <property type="match status" value="1"/>
</dbReference>
<dbReference type="PANTHER" id="PTHR13504:SF38">
    <property type="entry name" value="FIDO DOMAIN-CONTAINING PROTEIN"/>
    <property type="match status" value="1"/>
</dbReference>
<dbReference type="SUPFAM" id="SSF140931">
    <property type="entry name" value="Fic-like"/>
    <property type="match status" value="1"/>
</dbReference>
<feature type="binding site" evidence="2">
    <location>
        <begin position="220"/>
        <end position="221"/>
    </location>
    <ligand>
        <name>ATP</name>
        <dbReference type="ChEBI" id="CHEBI:30616"/>
    </ligand>
</feature>
<evidence type="ECO:0000313" key="6">
    <source>
        <dbReference type="Proteomes" id="UP000034961"/>
    </source>
</evidence>
<dbReference type="PROSITE" id="PS51459">
    <property type="entry name" value="FIDO"/>
    <property type="match status" value="1"/>
</dbReference>
<reference evidence="5 6" key="1">
    <citation type="journal article" date="2015" name="Nature">
        <title>rRNA introns, odd ribosomes, and small enigmatic genomes across a large radiation of phyla.</title>
        <authorList>
            <person name="Brown C.T."/>
            <person name="Hug L.A."/>
            <person name="Thomas B.C."/>
            <person name="Sharon I."/>
            <person name="Castelle C.J."/>
            <person name="Singh A."/>
            <person name="Wilkins M.J."/>
            <person name="Williams K.H."/>
            <person name="Banfield J.F."/>
        </authorList>
    </citation>
    <scope>NUCLEOTIDE SEQUENCE [LARGE SCALE GENOMIC DNA]</scope>
</reference>
<protein>
    <recommendedName>
        <fullName evidence="4">Fido domain-containing protein</fullName>
    </recommendedName>
</protein>
<dbReference type="Pfam" id="PF02661">
    <property type="entry name" value="Fic"/>
    <property type="match status" value="1"/>
</dbReference>
<sequence length="326" mass="37664">MEQLYTYKKNTKINELLVRIEVAKKVIDLLPQLPQIEANLRRQSLLKSSLFSARIEGNTLELHEIDESRKSKAREKKEVLNILKALEWIHSPRSPKLITKEVLLILHEYVLDGVGTDLGKFRSEPSAIFNQVGIVVYMTPPPTHLPYLLDQLISYTSREDDHPAVTAGVSHFTFEKIHPFIDGNGRVGRLLAALILKQRDFAFRGLVGMEEYFNEYRSDYYNLLSITDNDITLFVEFFLKGIAESAEKTFEQLKGAKGEKPEDTLLPRRQEILQIIREQRLCSFNMIKRRFRKIPDSSLHYDMQILLKKGFIKKLGSTRGVVYSPK</sequence>
<dbReference type="GO" id="GO:0005524">
    <property type="term" value="F:ATP binding"/>
    <property type="evidence" value="ECO:0007669"/>
    <property type="project" value="UniProtKB-KW"/>
</dbReference>
<dbReference type="PANTHER" id="PTHR13504">
    <property type="entry name" value="FIDO DOMAIN-CONTAINING PROTEIN DDB_G0283145"/>
    <property type="match status" value="1"/>
</dbReference>
<dbReference type="InterPro" id="IPR003812">
    <property type="entry name" value="Fido"/>
</dbReference>
<feature type="binding site" evidence="2">
    <location>
        <begin position="182"/>
        <end position="189"/>
    </location>
    <ligand>
        <name>ATP</name>
        <dbReference type="ChEBI" id="CHEBI:30616"/>
    </ligand>
</feature>
<evidence type="ECO:0000256" key="2">
    <source>
        <dbReference type="PIRSR" id="PIRSR640198-2"/>
    </source>
</evidence>
<feature type="active site" evidence="1">
    <location>
        <position position="178"/>
    </location>
</feature>
<dbReference type="AlphaFoldDB" id="A0A0G0V4U8"/>
<evidence type="ECO:0000259" key="4">
    <source>
        <dbReference type="PROSITE" id="PS51459"/>
    </source>
</evidence>
<evidence type="ECO:0000313" key="5">
    <source>
        <dbReference type="EMBL" id="KKR94721.1"/>
    </source>
</evidence>
<dbReference type="InterPro" id="IPR036597">
    <property type="entry name" value="Fido-like_dom_sf"/>
</dbReference>
<dbReference type="EMBL" id="LCAN01000004">
    <property type="protein sequence ID" value="KKR94721.1"/>
    <property type="molecule type" value="Genomic_DNA"/>
</dbReference>
<accession>A0A0G0V4U8</accession>
<comment type="caution">
    <text evidence="5">The sequence shown here is derived from an EMBL/GenBank/DDBJ whole genome shotgun (WGS) entry which is preliminary data.</text>
</comment>
<dbReference type="InterPro" id="IPR036388">
    <property type="entry name" value="WH-like_DNA-bd_sf"/>
</dbReference>
<evidence type="ECO:0000256" key="3">
    <source>
        <dbReference type="PIRSR" id="PIRSR640198-3"/>
    </source>
</evidence>
<name>A0A0G0V4U8_9BACT</name>
<feature type="site" description="Important for autoinhibition of adenylyltransferase activity" evidence="3">
    <location>
        <position position="56"/>
    </location>
</feature>
<organism evidence="5 6">
    <name type="scientific">Candidatus Roizmanbacteria bacterium GW2011_GWA1_41_13</name>
    <dbReference type="NCBI Taxonomy" id="1618474"/>
    <lineage>
        <taxon>Bacteria</taxon>
        <taxon>Candidatus Roizmaniibacteriota</taxon>
    </lineage>
</organism>
<gene>
    <name evidence="5" type="ORF">UU41_C0004G0021</name>
</gene>